<evidence type="ECO:0000256" key="3">
    <source>
        <dbReference type="ARBA" id="ARBA00023273"/>
    </source>
</evidence>
<dbReference type="GO" id="GO:0097730">
    <property type="term" value="C:non-motile cilium"/>
    <property type="evidence" value="ECO:0007669"/>
    <property type="project" value="TreeGrafter"/>
</dbReference>
<dbReference type="EMBL" id="JACMRX010000005">
    <property type="protein sequence ID" value="KAF7989258.1"/>
    <property type="molecule type" value="Genomic_DNA"/>
</dbReference>
<evidence type="ECO:0008006" key="7">
    <source>
        <dbReference type="Google" id="ProtNLM"/>
    </source>
</evidence>
<dbReference type="GO" id="GO:0061512">
    <property type="term" value="P:protein localization to cilium"/>
    <property type="evidence" value="ECO:0007669"/>
    <property type="project" value="TreeGrafter"/>
</dbReference>
<dbReference type="OrthoDB" id="10254896at2759"/>
<dbReference type="PANTHER" id="PTHR31978">
    <property type="entry name" value="INTRAFLAGELLAR TRANSPORT PROTEIN 20 HOMOLOG"/>
    <property type="match status" value="1"/>
</dbReference>
<evidence type="ECO:0000313" key="6">
    <source>
        <dbReference type="Proteomes" id="UP000639338"/>
    </source>
</evidence>
<accession>A0A834XRX8</accession>
<dbReference type="GO" id="GO:0005813">
    <property type="term" value="C:centrosome"/>
    <property type="evidence" value="ECO:0007669"/>
    <property type="project" value="TreeGrafter"/>
</dbReference>
<name>A0A834XRX8_APHGI</name>
<dbReference type="Proteomes" id="UP000639338">
    <property type="component" value="Unassembled WGS sequence"/>
</dbReference>
<evidence type="ECO:0000256" key="1">
    <source>
        <dbReference type="ARBA" id="ARBA00004138"/>
    </source>
</evidence>
<proteinExistence type="predicted"/>
<dbReference type="Pfam" id="PF14931">
    <property type="entry name" value="IFT20"/>
    <property type="match status" value="1"/>
</dbReference>
<comment type="caution">
    <text evidence="5">The sequence shown here is derived from an EMBL/GenBank/DDBJ whole genome shotgun (WGS) entry which is preliminary data.</text>
</comment>
<dbReference type="GO" id="GO:0060271">
    <property type="term" value="P:cilium assembly"/>
    <property type="evidence" value="ECO:0007669"/>
    <property type="project" value="TreeGrafter"/>
</dbReference>
<keyword evidence="2" id="KW-0175">Coiled coil</keyword>
<evidence type="ECO:0000313" key="4">
    <source>
        <dbReference type="EMBL" id="KAF7989258.1"/>
    </source>
</evidence>
<gene>
    <name evidence="4" type="ORF">HCN44_007855</name>
    <name evidence="5" type="ORF">HCN44_010840</name>
</gene>
<comment type="subcellular location">
    <subcellularLocation>
        <location evidence="1">Cell projection</location>
        <location evidence="1">Cilium</location>
    </subcellularLocation>
</comment>
<reference evidence="5 6" key="1">
    <citation type="submission" date="2020-08" db="EMBL/GenBank/DDBJ databases">
        <title>Aphidius gifuensis genome sequencing and assembly.</title>
        <authorList>
            <person name="Du Z."/>
        </authorList>
    </citation>
    <scope>NUCLEOTIDE SEQUENCE [LARGE SCALE GENOMIC DNA]</scope>
    <source>
        <strain evidence="5">YNYX2018</strain>
        <tissue evidence="5">Adults</tissue>
    </source>
</reference>
<dbReference type="GO" id="GO:0036064">
    <property type="term" value="C:ciliary basal body"/>
    <property type="evidence" value="ECO:0007669"/>
    <property type="project" value="TreeGrafter"/>
</dbReference>
<dbReference type="PANTHER" id="PTHR31978:SF1">
    <property type="entry name" value="INTRAFLAGELLAR TRANSPORT PROTEIN 20 HOMOLOG"/>
    <property type="match status" value="1"/>
</dbReference>
<dbReference type="InterPro" id="IPR028172">
    <property type="entry name" value="FT20"/>
</dbReference>
<dbReference type="GO" id="GO:0030990">
    <property type="term" value="C:intraciliary transport particle"/>
    <property type="evidence" value="ECO:0007669"/>
    <property type="project" value="TreeGrafter"/>
</dbReference>
<evidence type="ECO:0000313" key="5">
    <source>
        <dbReference type="EMBL" id="KAF7990174.1"/>
    </source>
</evidence>
<dbReference type="AlphaFoldDB" id="A0A834XRX8"/>
<dbReference type="GO" id="GO:0097546">
    <property type="term" value="C:ciliary base"/>
    <property type="evidence" value="ECO:0007669"/>
    <property type="project" value="TreeGrafter"/>
</dbReference>
<evidence type="ECO:0000256" key="2">
    <source>
        <dbReference type="ARBA" id="ARBA00023054"/>
    </source>
</evidence>
<protein>
    <recommendedName>
        <fullName evidence="7">Intraflagellar transport protein 20</fullName>
    </recommendedName>
</protein>
<dbReference type="GO" id="GO:0005737">
    <property type="term" value="C:cytoplasm"/>
    <property type="evidence" value="ECO:0007669"/>
    <property type="project" value="TreeGrafter"/>
</dbReference>
<organism evidence="5 6">
    <name type="scientific">Aphidius gifuensis</name>
    <name type="common">Parasitoid wasp</name>
    <dbReference type="NCBI Taxonomy" id="684658"/>
    <lineage>
        <taxon>Eukaryota</taxon>
        <taxon>Metazoa</taxon>
        <taxon>Ecdysozoa</taxon>
        <taxon>Arthropoda</taxon>
        <taxon>Hexapoda</taxon>
        <taxon>Insecta</taxon>
        <taxon>Pterygota</taxon>
        <taxon>Neoptera</taxon>
        <taxon>Endopterygota</taxon>
        <taxon>Hymenoptera</taxon>
        <taxon>Apocrita</taxon>
        <taxon>Ichneumonoidea</taxon>
        <taxon>Braconidae</taxon>
        <taxon>Aphidiinae</taxon>
        <taxon>Aphidius</taxon>
    </lineage>
</organism>
<dbReference type="EMBL" id="JACMRX010000005">
    <property type="protein sequence ID" value="KAF7990174.1"/>
    <property type="molecule type" value="Genomic_DNA"/>
</dbReference>
<keyword evidence="6" id="KW-1185">Reference proteome</keyword>
<keyword evidence="3" id="KW-0966">Cell projection</keyword>
<sequence length="130" mass="15308">MTDSLAKYAVYIDDFSKICVLEPDVVNQSEKLKTDCYGFITKTTDFKQKSDEFISQMDELAKDVEREKMQTIGARNVFRSVAKQRETEKRKIQTLMMEKAMELERLRIEFESLKKIEVEQLETIEHLTVN</sequence>